<dbReference type="KEGG" id="tim:GMBLW1_18090"/>
<sequence length="345" mass="37946">MKLPILDWLRMPSLRLCSPAAVALWAQMIPAMVESPTPGHLVDATGDPLDDASIAKLTGVSADGVSVLVSELVKAGILAVEGKTIVSPMVRREMGFRRVCSLSGKAGAPHRWPVRNTNAQTGHCQPVKVPVEVPDHVPVKVPVEVPDHVPVKVPVEVGLFGPPHTPPETKTEEKTEDKKTFRAAHGRGGAPHVARQSDADQCDKQKANHPKAVQYWCDSWQKLRGVKYPFNGGKDAKTISWMLAQVEGDLARFQAIIDGYLASVETYVINQGHSLGVLRSQFSTWYARAEAPQQSPETPRLFVPTASDDPNLTYEEKIRILVEEEDRLSPEEQRERLLRQMGGSE</sequence>
<feature type="region of interest" description="Disordered" evidence="1">
    <location>
        <begin position="157"/>
        <end position="205"/>
    </location>
</feature>
<dbReference type="EMBL" id="LR593887">
    <property type="protein sequence ID" value="VTS08521.1"/>
    <property type="molecule type" value="Genomic_DNA"/>
</dbReference>
<evidence type="ECO:0000313" key="3">
    <source>
        <dbReference type="EMBL" id="VIP02151.1"/>
    </source>
</evidence>
<keyword evidence="5" id="KW-1185">Reference proteome</keyword>
<evidence type="ECO:0000313" key="5">
    <source>
        <dbReference type="Proteomes" id="UP000464378"/>
    </source>
</evidence>
<dbReference type="InParanoid" id="A0A6C2YLG4"/>
<evidence type="ECO:0000256" key="1">
    <source>
        <dbReference type="SAM" id="MobiDB-lite"/>
    </source>
</evidence>
<feature type="compositionally biased region" description="Basic and acidic residues" evidence="1">
    <location>
        <begin position="195"/>
        <end position="205"/>
    </location>
</feature>
<feature type="chain" id="PRO_5036383877" evidence="2">
    <location>
        <begin position="24"/>
        <end position="345"/>
    </location>
</feature>
<dbReference type="RefSeq" id="WP_162657350.1">
    <property type="nucleotide sequence ID" value="NZ_LR593887.1"/>
</dbReference>
<keyword evidence="2" id="KW-0732">Signal</keyword>
<name>A0A6C2YLG4_9BACT</name>
<dbReference type="AlphaFoldDB" id="A0A6C2YLG4"/>
<accession>A0A6C2YLG4</accession>
<reference evidence="3" key="1">
    <citation type="submission" date="2019-04" db="EMBL/GenBank/DDBJ databases">
        <authorList>
            <consortium name="Science for Life Laboratories"/>
        </authorList>
    </citation>
    <scope>NUCLEOTIDE SEQUENCE</scope>
    <source>
        <strain evidence="3">MBLW1</strain>
    </source>
</reference>
<dbReference type="KEGG" id="tim:GMBLW1_36100"/>
<dbReference type="EMBL" id="LR586016">
    <property type="protein sequence ID" value="VIP05583.1"/>
    <property type="molecule type" value="Genomic_DNA"/>
</dbReference>
<dbReference type="EMBL" id="LR586016">
    <property type="protein sequence ID" value="VIP02151.1"/>
    <property type="molecule type" value="Genomic_DNA"/>
</dbReference>
<feature type="signal peptide" evidence="2">
    <location>
        <begin position="1"/>
        <end position="23"/>
    </location>
</feature>
<gene>
    <name evidence="3" type="ORF">GMBLW1_18090</name>
    <name evidence="4" type="ORF">GMBLW1_36100</name>
</gene>
<dbReference type="EMBL" id="LR593887">
    <property type="protein sequence ID" value="VTS00540.1"/>
    <property type="molecule type" value="Genomic_DNA"/>
</dbReference>
<evidence type="ECO:0000313" key="4">
    <source>
        <dbReference type="EMBL" id="VIP05583.1"/>
    </source>
</evidence>
<protein>
    <submittedName>
        <fullName evidence="3">Uncharacterized protein</fullName>
    </submittedName>
</protein>
<proteinExistence type="predicted"/>
<dbReference type="Proteomes" id="UP000464378">
    <property type="component" value="Chromosome"/>
</dbReference>
<evidence type="ECO:0000256" key="2">
    <source>
        <dbReference type="SAM" id="SignalP"/>
    </source>
</evidence>
<feature type="compositionally biased region" description="Basic and acidic residues" evidence="1">
    <location>
        <begin position="167"/>
        <end position="180"/>
    </location>
</feature>
<organism evidence="3">
    <name type="scientific">Tuwongella immobilis</name>
    <dbReference type="NCBI Taxonomy" id="692036"/>
    <lineage>
        <taxon>Bacteria</taxon>
        <taxon>Pseudomonadati</taxon>
        <taxon>Planctomycetota</taxon>
        <taxon>Planctomycetia</taxon>
        <taxon>Gemmatales</taxon>
        <taxon>Gemmataceae</taxon>
        <taxon>Tuwongella</taxon>
    </lineage>
</organism>